<reference evidence="2 4" key="3">
    <citation type="journal article" date="2016" name="Genome Announc.">
        <title>Draft Genome Sequence of a Biocontrol Rhizobacterium, Chryseobacterium kwangjuense Strain KJ1R5, Isolated from Pepper (Capsicum annuum).</title>
        <authorList>
            <person name="Jeong J.J."/>
            <person name="Park H."/>
            <person name="Park B.H."/>
            <person name="Mannaa M."/>
            <person name="Sang M.K."/>
            <person name="Choi I.G."/>
            <person name="Kim K.D."/>
        </authorList>
    </citation>
    <scope>NUCLEOTIDE SEQUENCE [LARGE SCALE GENOMIC DNA]</scope>
    <source>
        <strain evidence="2 4">KJ1R5</strain>
    </source>
</reference>
<accession>A0A135WKQ4</accession>
<gene>
    <name evidence="3" type="ORF">ACKW6Q_05490</name>
    <name evidence="2" type="ORF">AU378_06920</name>
</gene>
<evidence type="ECO:0000313" key="4">
    <source>
        <dbReference type="Proteomes" id="UP000070513"/>
    </source>
</evidence>
<organism evidence="2 4">
    <name type="scientific">Chryseobacterium kwangjuense</name>
    <dbReference type="NCBI Taxonomy" id="267125"/>
    <lineage>
        <taxon>Bacteria</taxon>
        <taxon>Pseudomonadati</taxon>
        <taxon>Bacteroidota</taxon>
        <taxon>Flavobacteriia</taxon>
        <taxon>Flavobacteriales</taxon>
        <taxon>Weeksellaceae</taxon>
        <taxon>Chryseobacterium group</taxon>
        <taxon>Chryseobacterium</taxon>
    </lineage>
</organism>
<dbReference type="Proteomes" id="UP000070513">
    <property type="component" value="Unassembled WGS sequence"/>
</dbReference>
<dbReference type="RefSeq" id="WP_062649346.1">
    <property type="nucleotide sequence ID" value="NZ_JBJXVJ010000001.1"/>
</dbReference>
<keyword evidence="5" id="KW-1185">Reference proteome</keyword>
<dbReference type="InterPro" id="IPR009081">
    <property type="entry name" value="PP-bd_ACP"/>
</dbReference>
<reference evidence="2" key="2">
    <citation type="submission" date="2015-12" db="EMBL/GenBank/DDBJ databases">
        <authorList>
            <person name="Shamseldin A."/>
            <person name="Moawad H."/>
            <person name="Abd El-Rahim W.M."/>
            <person name="Sadowsky M.J."/>
        </authorList>
    </citation>
    <scope>NUCLEOTIDE SEQUENCE</scope>
    <source>
        <strain evidence="2">KJ1R5</strain>
    </source>
</reference>
<dbReference type="AlphaFoldDB" id="A0A135WKQ4"/>
<protein>
    <submittedName>
        <fullName evidence="2">Acyl carrier protein</fullName>
    </submittedName>
</protein>
<reference evidence="4" key="1">
    <citation type="submission" date="2015-12" db="EMBL/GenBank/DDBJ databases">
        <title>Genome sequence of a biocontrol rhizobacterium Chryseobacterium kwangjuense strain KJ1R5 isolated from pepper (Capsicum annuum L.).</title>
        <authorList>
            <person name="Jeong J.-J."/>
            <person name="Park H."/>
            <person name="Mannaa M."/>
            <person name="Sang M.K."/>
            <person name="Choi I.-G."/>
            <person name="Kim K.D."/>
        </authorList>
    </citation>
    <scope>NUCLEOTIDE SEQUENCE [LARGE SCALE GENOMIC DNA]</scope>
    <source>
        <strain evidence="4">KJ1R5</strain>
    </source>
</reference>
<evidence type="ECO:0000259" key="1">
    <source>
        <dbReference type="PROSITE" id="PS50075"/>
    </source>
</evidence>
<dbReference type="SUPFAM" id="SSF47336">
    <property type="entry name" value="ACP-like"/>
    <property type="match status" value="1"/>
</dbReference>
<sequence length="73" mass="8169">MENFLEQMSEILEVDQVNVQDKLTGFEAWDSLATLSIIAMADEEYGVSLVNQEITDAETVEGLYNLILSKQNA</sequence>
<dbReference type="EMBL" id="JBJXVJ010000001">
    <property type="protein sequence ID" value="MFN1216424.1"/>
    <property type="molecule type" value="Genomic_DNA"/>
</dbReference>
<dbReference type="EMBL" id="LPUR01000001">
    <property type="protein sequence ID" value="KXH85473.1"/>
    <property type="molecule type" value="Genomic_DNA"/>
</dbReference>
<evidence type="ECO:0000313" key="3">
    <source>
        <dbReference type="EMBL" id="MFN1216424.1"/>
    </source>
</evidence>
<comment type="caution">
    <text evidence="2">The sequence shown here is derived from an EMBL/GenBank/DDBJ whole genome shotgun (WGS) entry which is preliminary data.</text>
</comment>
<dbReference type="Proteomes" id="UP001634154">
    <property type="component" value="Unassembled WGS sequence"/>
</dbReference>
<evidence type="ECO:0000313" key="5">
    <source>
        <dbReference type="Proteomes" id="UP001634154"/>
    </source>
</evidence>
<feature type="domain" description="Carrier" evidence="1">
    <location>
        <begin position="1"/>
        <end position="71"/>
    </location>
</feature>
<reference evidence="3 5" key="4">
    <citation type="submission" date="2024-12" db="EMBL/GenBank/DDBJ databases">
        <title>Draft genome sequence of Chryseobacterium kwangjuense AG447.</title>
        <authorList>
            <person name="Cheptsov V.S."/>
            <person name="Belov A."/>
            <person name="Zavarzina A.G."/>
        </authorList>
    </citation>
    <scope>NUCLEOTIDE SEQUENCE [LARGE SCALE GENOMIC DNA]</scope>
    <source>
        <strain evidence="3 5">AG447</strain>
    </source>
</reference>
<proteinExistence type="predicted"/>
<dbReference type="InterPro" id="IPR036736">
    <property type="entry name" value="ACP-like_sf"/>
</dbReference>
<evidence type="ECO:0000313" key="2">
    <source>
        <dbReference type="EMBL" id="KXH85473.1"/>
    </source>
</evidence>
<dbReference type="PROSITE" id="PS50075">
    <property type="entry name" value="CARRIER"/>
    <property type="match status" value="1"/>
</dbReference>
<dbReference type="OrthoDB" id="675004at2"/>
<name>A0A135WKQ4_9FLAO</name>
<dbReference type="Gene3D" id="1.10.1200.10">
    <property type="entry name" value="ACP-like"/>
    <property type="match status" value="1"/>
</dbReference>